<feature type="compositionally biased region" description="Polar residues" evidence="1">
    <location>
        <begin position="322"/>
        <end position="338"/>
    </location>
</feature>
<keyword evidence="3" id="KW-1185">Reference proteome</keyword>
<feature type="compositionally biased region" description="Basic and acidic residues" evidence="1">
    <location>
        <begin position="342"/>
        <end position="361"/>
    </location>
</feature>
<dbReference type="InterPro" id="IPR004242">
    <property type="entry name" value="Transposase_21"/>
</dbReference>
<dbReference type="EMBL" id="JAUUTY010000007">
    <property type="protein sequence ID" value="KAK1605086.1"/>
    <property type="molecule type" value="Genomic_DNA"/>
</dbReference>
<evidence type="ECO:0000313" key="3">
    <source>
        <dbReference type="Proteomes" id="UP001231189"/>
    </source>
</evidence>
<accession>A0AAD8QLK8</accession>
<organism evidence="2 3">
    <name type="scientific">Lolium multiflorum</name>
    <name type="common">Italian ryegrass</name>
    <name type="synonym">Lolium perenne subsp. multiflorum</name>
    <dbReference type="NCBI Taxonomy" id="4521"/>
    <lineage>
        <taxon>Eukaryota</taxon>
        <taxon>Viridiplantae</taxon>
        <taxon>Streptophyta</taxon>
        <taxon>Embryophyta</taxon>
        <taxon>Tracheophyta</taxon>
        <taxon>Spermatophyta</taxon>
        <taxon>Magnoliopsida</taxon>
        <taxon>Liliopsida</taxon>
        <taxon>Poales</taxon>
        <taxon>Poaceae</taxon>
        <taxon>BOP clade</taxon>
        <taxon>Pooideae</taxon>
        <taxon>Poodae</taxon>
        <taxon>Poeae</taxon>
        <taxon>Poeae Chloroplast Group 2 (Poeae type)</taxon>
        <taxon>Loliodinae</taxon>
        <taxon>Loliinae</taxon>
        <taxon>Lolium</taxon>
    </lineage>
</organism>
<feature type="region of interest" description="Disordered" evidence="1">
    <location>
        <begin position="157"/>
        <end position="209"/>
    </location>
</feature>
<gene>
    <name evidence="2" type="ORF">QYE76_028759</name>
</gene>
<evidence type="ECO:0000313" key="2">
    <source>
        <dbReference type="EMBL" id="KAK1605086.1"/>
    </source>
</evidence>
<dbReference type="Pfam" id="PF02992">
    <property type="entry name" value="Transposase_21"/>
    <property type="match status" value="1"/>
</dbReference>
<sequence>MVVSYDPFRQRNFDPNSRTSSNPSSTALPQSYRSQPAAPSPSPRAVASGRRSLHLPNSPRPTYYSDEIPLPSTTVQPSPPPRGGAAAGATGAVAPVQLVSQSLSCSTTRKKPIGGGNMCRRTTLHVRRWKVLPAHPFSAAPAMEAYCRRTLGNDAPGTKFGRGSADLGQEGKLPHQPKRAGDNGYRDEWKHRDEISETRDHRHKRTPDEAEELLARISRNHDDWNTPEPTPTPILKKRGLIELNDEDMREAKKSLKEKGIKSEDVKNLPPIEDICEIIPPSSMIEDPLYPEGHPKRIEQDSQRIEPSAPSKKKKKKKHKNVVESSEPVNDPNSISISDAETESGKEHNNDNDNDKNDASDKEEVEDEPDKHDKNKKYSKEDFIAKKHGAVIDCNKGKVTFNVDDKEHTIYFPKRIDKKSNFQKILRIFGKVLFSQNIGGAKGKQFEAPHHRRRAQEGPRGPTCGGLGQPPTPSFGLFIAFDLKTHGEKSKSPKPSERRHIAKLRLGSRSLRALQDGESEEIIAIITTDVSSSTSHVSPIHEGHHDIDDDEELVAQGDNLDDDNNLDDDEEVPLASVVREPHLQDLLLEKTKGAKRKSKLEPLEIASNTPLYDSGRGLGESRLRVALDVLQMKAKHGWTDTSVDDILEYVKDLLPAGNTCPGSLAEAKRITCPLDLPHEKYHACINDCIMYRKEHMDKTKCPVCEAERYKKGKKKAPRKVVWYFPLSPRLQRFYADRKEAKLMRWHAERKEAVLNDEERIEHPVLTHPSDASQWKALDNEFGSFGADPRNIRLGASTDGFNPFGNQSSTHSTWPMFVWIYNLPPWLCMKRKYI</sequence>
<feature type="region of interest" description="Disordered" evidence="1">
    <location>
        <begin position="277"/>
        <end position="378"/>
    </location>
</feature>
<dbReference type="PANTHER" id="PTHR10775:SF182">
    <property type="entry name" value="TRANSPOSON, EN_SPM-LIKE, TRANSPOSASE-ASSOCIATED DOMAIN PROTEIN-RELATED"/>
    <property type="match status" value="1"/>
</dbReference>
<dbReference type="AlphaFoldDB" id="A0AAD8QLK8"/>
<feature type="compositionally biased region" description="Basic residues" evidence="1">
    <location>
        <begin position="310"/>
        <end position="319"/>
    </location>
</feature>
<feature type="region of interest" description="Disordered" evidence="1">
    <location>
        <begin position="442"/>
        <end position="462"/>
    </location>
</feature>
<comment type="caution">
    <text evidence="2">The sequence shown here is derived from an EMBL/GenBank/DDBJ whole genome shotgun (WGS) entry which is preliminary data.</text>
</comment>
<protein>
    <submittedName>
        <fullName evidence="2">Uncharacterized protein</fullName>
    </submittedName>
</protein>
<feature type="compositionally biased region" description="Basic and acidic residues" evidence="1">
    <location>
        <begin position="179"/>
        <end position="200"/>
    </location>
</feature>
<feature type="compositionally biased region" description="Low complexity" evidence="1">
    <location>
        <begin position="15"/>
        <end position="50"/>
    </location>
</feature>
<reference evidence="2" key="1">
    <citation type="submission" date="2023-07" db="EMBL/GenBank/DDBJ databases">
        <title>A chromosome-level genome assembly of Lolium multiflorum.</title>
        <authorList>
            <person name="Chen Y."/>
            <person name="Copetti D."/>
            <person name="Kolliker R."/>
            <person name="Studer B."/>
        </authorList>
    </citation>
    <scope>NUCLEOTIDE SEQUENCE</scope>
    <source>
        <strain evidence="2">02402/16</strain>
        <tissue evidence="2">Leaf</tissue>
    </source>
</reference>
<feature type="region of interest" description="Disordered" evidence="1">
    <location>
        <begin position="1"/>
        <end position="89"/>
    </location>
</feature>
<name>A0AAD8QLK8_LOLMU</name>
<proteinExistence type="predicted"/>
<evidence type="ECO:0000256" key="1">
    <source>
        <dbReference type="SAM" id="MobiDB-lite"/>
    </source>
</evidence>
<feature type="compositionally biased region" description="Basic and acidic residues" evidence="1">
    <location>
        <begin position="368"/>
        <end position="378"/>
    </location>
</feature>
<dbReference type="Proteomes" id="UP001231189">
    <property type="component" value="Unassembled WGS sequence"/>
</dbReference>
<feature type="compositionally biased region" description="Basic and acidic residues" evidence="1">
    <location>
        <begin position="292"/>
        <end position="303"/>
    </location>
</feature>
<dbReference type="PANTHER" id="PTHR10775">
    <property type="entry name" value="OS08G0208400 PROTEIN"/>
    <property type="match status" value="1"/>
</dbReference>